<feature type="coiled-coil region" evidence="1">
    <location>
        <begin position="132"/>
        <end position="190"/>
    </location>
</feature>
<feature type="coiled-coil region" evidence="1">
    <location>
        <begin position="867"/>
        <end position="927"/>
    </location>
</feature>
<dbReference type="PANTHER" id="PTHR43941">
    <property type="entry name" value="STRUCTURAL MAINTENANCE OF CHROMOSOMES PROTEIN 2"/>
    <property type="match status" value="1"/>
</dbReference>
<proteinExistence type="predicted"/>
<evidence type="ECO:0008006" key="4">
    <source>
        <dbReference type="Google" id="ProtNLM"/>
    </source>
</evidence>
<feature type="coiled-coil region" evidence="1">
    <location>
        <begin position="404"/>
        <end position="479"/>
    </location>
</feature>
<accession>A0A413EFL8</accession>
<evidence type="ECO:0000256" key="1">
    <source>
        <dbReference type="SAM" id="Coils"/>
    </source>
</evidence>
<dbReference type="PANTHER" id="PTHR43941:SF1">
    <property type="entry name" value="STRUCTURAL MAINTENANCE OF CHROMOSOMES PROTEIN 2"/>
    <property type="match status" value="1"/>
</dbReference>
<dbReference type="EMBL" id="QSBI01000051">
    <property type="protein sequence ID" value="RGX05660.1"/>
    <property type="molecule type" value="Genomic_DNA"/>
</dbReference>
<dbReference type="GO" id="GO:0003682">
    <property type="term" value="F:chromatin binding"/>
    <property type="evidence" value="ECO:0007669"/>
    <property type="project" value="TreeGrafter"/>
</dbReference>
<feature type="coiled-coil region" evidence="1">
    <location>
        <begin position="5"/>
        <end position="59"/>
    </location>
</feature>
<keyword evidence="1" id="KW-0175">Coiled coil</keyword>
<evidence type="ECO:0000313" key="2">
    <source>
        <dbReference type="EMBL" id="RGX05660.1"/>
    </source>
</evidence>
<dbReference type="GO" id="GO:0000785">
    <property type="term" value="C:chromatin"/>
    <property type="evidence" value="ECO:0007669"/>
    <property type="project" value="TreeGrafter"/>
</dbReference>
<gene>
    <name evidence="2" type="ORF">DWV35_24650</name>
</gene>
<dbReference type="GO" id="GO:0000796">
    <property type="term" value="C:condensin complex"/>
    <property type="evidence" value="ECO:0007669"/>
    <property type="project" value="TreeGrafter"/>
</dbReference>
<protein>
    <recommendedName>
        <fullName evidence="4">Phage tail tape measure protein</fullName>
    </recommendedName>
</protein>
<dbReference type="Proteomes" id="UP000286031">
    <property type="component" value="Unassembled WGS sequence"/>
</dbReference>
<comment type="caution">
    <text evidence="2">The sequence shown here is derived from an EMBL/GenBank/DDBJ whole genome shotgun (WGS) entry which is preliminary data.</text>
</comment>
<evidence type="ECO:0000313" key="3">
    <source>
        <dbReference type="Proteomes" id="UP000286031"/>
    </source>
</evidence>
<feature type="coiled-coil region" evidence="1">
    <location>
        <begin position="650"/>
        <end position="689"/>
    </location>
</feature>
<dbReference type="GO" id="GO:0000793">
    <property type="term" value="C:condensed chromosome"/>
    <property type="evidence" value="ECO:0007669"/>
    <property type="project" value="TreeGrafter"/>
</dbReference>
<sequence>MAGLKFTLEADVKKLQELRKEIEKVTVAISKLPSDSPQIRKLETQLSQLRKEYDGIETLLSKVQLMGEELAKSENLIKHTRKQTDETKKATEHFEAEAGSLAALEKQAKSLTKEWLAMSEARKQSDVGQGKVNELAKVNAQIKIEKDNLRALQKEYVNTQKIQDLQEGSIKSLRAELSNLNAVYDSLGRSQRKGAYGKELLNGIQTVYKELVEAEQASGRFQRNVGNYASAWNGLGNSVQQVARELPSLAVSANTFFLAISNNLPILVDEIAKARKEYANFKAELKAGNKDVKAVAPVWQQLTRSILSWQTALVVGLTLLSVYGKDVIKWIGSLGKARDVTLDLLSAEQEMALARKSAWSSIAKEQTQLDILYNKLKNVTLSTTERNAAVREWVKNYKTHSDILDGENVDLRKLENAYRALSKEIYANAVARAYADRIAELSVQREKEEMKRLNQKLTIAKAEQELERVTAEYNKKANEGFGTATAKLEAKDKIIQARKNVEDQKKIYNDLVNNVNDYDKNITVISNHIKTLDLFPQPKEGTYDYWKQQVEIADNALKQIQYSYLKVLKSGSTQGVPEEVAKQYNALIKQKTEAEEKLKIYDDKRLSKEYNSILDQQKKIANLLDKQALERKRREEDLENQVIQVRIDAMAEGEAKIRAQRELNNKLEIQNLKRRREDYVRTEIEYQKKIFTERERLNSIYTKKYKKKTFDPSSVKVDTSLFDNAIEIISKRQLNDQIRSQEEAWNEYIIKYGTFQQKKEAITRKYTDAINKAANAGEAASLQKEFEEALANLDLSKLKDEINWEMIFGSISKATKEQLTKIKKQLQEFKKSPEFKNATPEQIQVIETAINSINDALVDKGGFFGGLSNSLTEYEDAVNKVKEAQEELNKALESGDEVAIEKAQKKKNAAENTLANAQTNVEKSRDKAISNITAVADAMKQLGSAEFNLSSFGSAVGGLVDALSESGSKIGGIIAAILSLLDEFGKDGGIEFGKNLVNNVISAIGGTIEVPFKMLGIDLGLGGANYSDYNEMVAKYDVLLDVWDQLLDKKKAYINESYGAEATKAGKEALDLLKAERDITRELASSRLDAGASAGSHSMAYRMWQGSYKYEGQNWKDVAGEISSALGGVEFSSMWNLLYMSADQLEWIKTNYSGLWSQMDTDFRGYLDDIIQYGETEAEIIESVKEQITGISFDSFRDSYVSLLSDLDSTNKDFADSFEEYLRKSILQSVIAKNYDTKIQELYDSWSKAGEDGVFSESEVDRLRSMQQSITDAMLAERDRLEEVFGWSSSSSQEASKKGFATASQDSIDELNGRFTALQIAGEEIKSQSVEQTRLLDSINSILLNIDPSQASFKIPDLSNREALNSIFAADIAMRAESNAQLQAAIVNLTGEVQTIKNNVSEMLTFSAEDRINQQTIADNSSSLNKNLPKITQVLDGIKQNTNGLSRR</sequence>
<name>A0A413EFL8_BACOV</name>
<reference evidence="2 3" key="1">
    <citation type="submission" date="2018-08" db="EMBL/GenBank/DDBJ databases">
        <title>A genome reference for cultivated species of the human gut microbiota.</title>
        <authorList>
            <person name="Zou Y."/>
            <person name="Xue W."/>
            <person name="Luo G."/>
        </authorList>
    </citation>
    <scope>NUCLEOTIDE SEQUENCE [LARGE SCALE GENOMIC DNA]</scope>
    <source>
        <strain evidence="2 3">AF04-46</strain>
    </source>
</reference>
<organism evidence="2 3">
    <name type="scientific">Bacteroides ovatus</name>
    <dbReference type="NCBI Taxonomy" id="28116"/>
    <lineage>
        <taxon>Bacteria</taxon>
        <taxon>Pseudomonadati</taxon>
        <taxon>Bacteroidota</taxon>
        <taxon>Bacteroidia</taxon>
        <taxon>Bacteroidales</taxon>
        <taxon>Bacteroidaceae</taxon>
        <taxon>Bacteroides</taxon>
    </lineage>
</organism>
<feature type="coiled-coil region" evidence="1">
    <location>
        <begin position="779"/>
        <end position="832"/>
    </location>
</feature>
<dbReference type="RefSeq" id="WP_117515403.1">
    <property type="nucleotide sequence ID" value="NZ_JAQCPI010000059.1"/>
</dbReference>